<comment type="similarity">
    <text evidence="10">Belongs to the protein kinase superfamily.</text>
</comment>
<dbReference type="SMART" id="SM00220">
    <property type="entry name" value="S_TKc"/>
    <property type="match status" value="1"/>
</dbReference>
<feature type="binding site" evidence="9">
    <location>
        <position position="56"/>
    </location>
    <ligand>
        <name>ATP</name>
        <dbReference type="ChEBI" id="CHEBI:30616"/>
    </ligand>
</feature>
<evidence type="ECO:0000256" key="10">
    <source>
        <dbReference type="RuleBase" id="RU000304"/>
    </source>
</evidence>
<feature type="binding site" evidence="7">
    <location>
        <position position="55"/>
    </location>
    <ligand>
        <name>ATP</name>
        <dbReference type="ChEBI" id="CHEBI:30616"/>
    </ligand>
</feature>
<dbReference type="PROSITE" id="PS00108">
    <property type="entry name" value="PROTEIN_KINASE_ST"/>
    <property type="match status" value="1"/>
</dbReference>
<organism evidence="12 13">
    <name type="scientific">Symbiodinium necroappetens</name>
    <dbReference type="NCBI Taxonomy" id="1628268"/>
    <lineage>
        <taxon>Eukaryota</taxon>
        <taxon>Sar</taxon>
        <taxon>Alveolata</taxon>
        <taxon>Dinophyceae</taxon>
        <taxon>Suessiales</taxon>
        <taxon>Symbiodiniaceae</taxon>
        <taxon>Symbiodinium</taxon>
    </lineage>
</organism>
<evidence type="ECO:0000256" key="9">
    <source>
        <dbReference type="PROSITE-ProRule" id="PRU10141"/>
    </source>
</evidence>
<evidence type="ECO:0000256" key="3">
    <source>
        <dbReference type="ARBA" id="ARBA00022741"/>
    </source>
</evidence>
<sequence>MAGAAQSTAADGMPWPKCKTDMDWDKKPLGRGYFGEVWRCTRPGKAPSPLIWAVKKIPKSLVQQHSLTEQMQREITIMRSLRHQNIVELHFSFEDDSHIFLGMEFAEGGGMFDLLSKVGKFTLDLAAQHFYEVCDALHYLHNRDPKIIHRDIKPENILLDKGMHAKLADFGWSNVMENVSYRATFCGTPDYLAPEMILGEGHNESLDMWEMGVLLYEMVVGRSPFGGTSQNDTCKNILCLGIGSDHCKGVFFAAADTAFETLCFSQF</sequence>
<dbReference type="GO" id="GO:0004674">
    <property type="term" value="F:protein serine/threonine kinase activity"/>
    <property type="evidence" value="ECO:0007669"/>
    <property type="project" value="UniProtKB-KW"/>
</dbReference>
<dbReference type="InterPro" id="IPR030616">
    <property type="entry name" value="Aur-like"/>
</dbReference>
<dbReference type="GO" id="GO:0005524">
    <property type="term" value="F:ATP binding"/>
    <property type="evidence" value="ECO:0007669"/>
    <property type="project" value="UniProtKB-UniRule"/>
</dbReference>
<feature type="binding site" evidence="7">
    <location>
        <begin position="155"/>
        <end position="156"/>
    </location>
    <ligand>
        <name>ATP</name>
        <dbReference type="ChEBI" id="CHEBI:30616"/>
    </ligand>
</feature>
<dbReference type="FunFam" id="3.30.200.20:FF:000042">
    <property type="entry name" value="Aurora kinase A"/>
    <property type="match status" value="1"/>
</dbReference>
<keyword evidence="5 7" id="KW-0067">ATP-binding</keyword>
<dbReference type="PANTHER" id="PTHR24350">
    <property type="entry name" value="SERINE/THREONINE-PROTEIN KINASE IAL-RELATED"/>
    <property type="match status" value="1"/>
</dbReference>
<dbReference type="Gene3D" id="1.10.510.10">
    <property type="entry name" value="Transferase(Phosphotransferase) domain 1"/>
    <property type="match status" value="1"/>
</dbReference>
<name>A0A812QQG5_9DINO</name>
<evidence type="ECO:0000256" key="7">
    <source>
        <dbReference type="PIRSR" id="PIRSR630616-2"/>
    </source>
</evidence>
<proteinExistence type="inferred from homology"/>
<evidence type="ECO:0000256" key="8">
    <source>
        <dbReference type="PIRSR" id="PIRSR630616-3"/>
    </source>
</evidence>
<keyword evidence="2" id="KW-0808">Transferase</keyword>
<dbReference type="PROSITE" id="PS00107">
    <property type="entry name" value="PROTEIN_KINASE_ATP"/>
    <property type="match status" value="1"/>
</dbReference>
<keyword evidence="4" id="KW-0418">Kinase</keyword>
<dbReference type="InterPro" id="IPR008271">
    <property type="entry name" value="Ser/Thr_kinase_AS"/>
</dbReference>
<feature type="binding site" evidence="7">
    <location>
        <begin position="104"/>
        <end position="106"/>
    </location>
    <ligand>
        <name>ATP</name>
        <dbReference type="ChEBI" id="CHEBI:30616"/>
    </ligand>
</feature>
<dbReference type="Pfam" id="PF00069">
    <property type="entry name" value="Pkinase"/>
    <property type="match status" value="1"/>
</dbReference>
<dbReference type="SUPFAM" id="SSF56112">
    <property type="entry name" value="Protein kinase-like (PK-like)"/>
    <property type="match status" value="1"/>
</dbReference>
<evidence type="ECO:0000256" key="1">
    <source>
        <dbReference type="ARBA" id="ARBA00022527"/>
    </source>
</evidence>
<evidence type="ECO:0000259" key="11">
    <source>
        <dbReference type="PROSITE" id="PS50011"/>
    </source>
</evidence>
<feature type="active site" description="Proton acceptor" evidence="6">
    <location>
        <position position="151"/>
    </location>
</feature>
<keyword evidence="3 7" id="KW-0547">Nucleotide-binding</keyword>
<accession>A0A812QQG5</accession>
<keyword evidence="1 10" id="KW-0723">Serine/threonine-protein kinase</keyword>
<keyword evidence="13" id="KW-1185">Reference proteome</keyword>
<reference evidence="12" key="1">
    <citation type="submission" date="2021-02" db="EMBL/GenBank/DDBJ databases">
        <authorList>
            <person name="Dougan E. K."/>
            <person name="Rhodes N."/>
            <person name="Thang M."/>
            <person name="Chan C."/>
        </authorList>
    </citation>
    <scope>NUCLEOTIDE SEQUENCE</scope>
</reference>
<dbReference type="InterPro" id="IPR000719">
    <property type="entry name" value="Prot_kinase_dom"/>
</dbReference>
<dbReference type="OrthoDB" id="406175at2759"/>
<evidence type="ECO:0000256" key="6">
    <source>
        <dbReference type="PIRSR" id="PIRSR630616-1"/>
    </source>
</evidence>
<evidence type="ECO:0000313" key="12">
    <source>
        <dbReference type="EMBL" id="CAE7398658.1"/>
    </source>
</evidence>
<evidence type="ECO:0000256" key="4">
    <source>
        <dbReference type="ARBA" id="ARBA00022777"/>
    </source>
</evidence>
<dbReference type="Proteomes" id="UP000601435">
    <property type="component" value="Unassembled WGS sequence"/>
</dbReference>
<protein>
    <submittedName>
        <fullName evidence="12">IPL1 protein</fullName>
    </submittedName>
</protein>
<evidence type="ECO:0000256" key="2">
    <source>
        <dbReference type="ARBA" id="ARBA00022679"/>
    </source>
</evidence>
<feature type="binding site" evidence="7">
    <location>
        <position position="169"/>
    </location>
    <ligand>
        <name>ATP</name>
        <dbReference type="ChEBI" id="CHEBI:30616"/>
    </ligand>
</feature>
<feature type="domain" description="Protein kinase" evidence="11">
    <location>
        <begin position="23"/>
        <end position="267"/>
    </location>
</feature>
<comment type="caution">
    <text evidence="12">The sequence shown here is derived from an EMBL/GenBank/DDBJ whole genome shotgun (WGS) entry which is preliminary data.</text>
</comment>
<dbReference type="EMBL" id="CAJNJA010017309">
    <property type="protein sequence ID" value="CAE7398658.1"/>
    <property type="molecule type" value="Genomic_DNA"/>
</dbReference>
<dbReference type="InterPro" id="IPR011009">
    <property type="entry name" value="Kinase-like_dom_sf"/>
</dbReference>
<gene>
    <name evidence="12" type="primary">IPL1</name>
    <name evidence="12" type="ORF">SNEC2469_LOCUS10894</name>
</gene>
<evidence type="ECO:0000256" key="5">
    <source>
        <dbReference type="ARBA" id="ARBA00022840"/>
    </source>
</evidence>
<dbReference type="InterPro" id="IPR017441">
    <property type="entry name" value="Protein_kinase_ATP_BS"/>
</dbReference>
<dbReference type="AlphaFoldDB" id="A0A812QQG5"/>
<evidence type="ECO:0000313" key="13">
    <source>
        <dbReference type="Proteomes" id="UP000601435"/>
    </source>
</evidence>
<dbReference type="PROSITE" id="PS50011">
    <property type="entry name" value="PROTEIN_KINASE_DOM"/>
    <property type="match status" value="1"/>
</dbReference>
<feature type="cross-link" description="Glycyl lysine isopeptide (Lys-Gly) (interchain with G-Cter in SUMO2)" evidence="8">
    <location>
        <position position="153"/>
    </location>
</feature>